<accession>A0ACC0VBU2</accession>
<protein>
    <submittedName>
        <fullName evidence="1">Uncharacterized protein</fullName>
    </submittedName>
</protein>
<comment type="caution">
    <text evidence="1">The sequence shown here is derived from an EMBL/GenBank/DDBJ whole genome shotgun (WGS) entry which is preliminary data.</text>
</comment>
<name>A0ACC0VBU2_9HYPO</name>
<organism evidence="1 2">
    <name type="scientific">Trichothecium roseum</name>
    <dbReference type="NCBI Taxonomy" id="47278"/>
    <lineage>
        <taxon>Eukaryota</taxon>
        <taxon>Fungi</taxon>
        <taxon>Dikarya</taxon>
        <taxon>Ascomycota</taxon>
        <taxon>Pezizomycotina</taxon>
        <taxon>Sordariomycetes</taxon>
        <taxon>Hypocreomycetidae</taxon>
        <taxon>Hypocreales</taxon>
        <taxon>Hypocreales incertae sedis</taxon>
        <taxon>Trichothecium</taxon>
    </lineage>
</organism>
<keyword evidence="2" id="KW-1185">Reference proteome</keyword>
<sequence>MASTPRSLPPRRSTTPAKQDESAGTTAEPRQQQPQATTTRTTTTTATTTTRHRITVDIPQRPRYVPGRGPPLQAVSLVPPADSTAYVVDRILLPPTAFAADGHPRPRRMTYLLGWTDLPAARLLVPALRVLDYVSPRALEAYESELEMELEADMAKLEEERKVEESLQLQQQNQRQEDAIGDGTRKKKKKRGRPPKHTQIEAAAVADLEAGDYKASWLTGGAMALSTPRKDRTRRDFEGLSDDDDDDDDDDEGSPSRQLARGEAQGLSREGSSEHQRGGGDLGTSWRGGGGGGSYDESGPGGDNAHPSSSLWGLPGGDSLSLFAAGESLAPPTKSNKRKTPPQSSSAEGDGADGAAAFSPTSKPKKSAKSAKPKPRPELEPEPEPEAAAAEPEAAMDGEEVWVVKRILDCDVYEAEGRGRVRYFRVLWEGEWPPDQNPSWEPEENLPRQLVRNYFKTSKARRLRMRQRHAGVKVAPSLSPKKKKKKKKKEVKAAPLSKQQSKLKQSKPSWGAAAATAGPRYSSVSEAFTGSPGDVDEDEDDGYGYGEGELMMDRFEFGTRGGSNGARAGVEDSSPEANDEDDDDGDGKELFVVDGGAEVTKTPSGVGWFAGGAGNQLFGSRVFI</sequence>
<evidence type="ECO:0000313" key="1">
    <source>
        <dbReference type="EMBL" id="KAI9903769.1"/>
    </source>
</evidence>
<proteinExistence type="predicted"/>
<gene>
    <name evidence="1" type="ORF">N3K66_000298</name>
</gene>
<reference evidence="1" key="1">
    <citation type="submission" date="2022-10" db="EMBL/GenBank/DDBJ databases">
        <title>Complete Genome of Trichothecium roseum strain YXFP-22015, a Plant Pathogen Isolated from Citrus.</title>
        <authorList>
            <person name="Wang Y."/>
            <person name="Zhu L."/>
        </authorList>
    </citation>
    <scope>NUCLEOTIDE SEQUENCE</scope>
    <source>
        <strain evidence="1">YXFP-22015</strain>
    </source>
</reference>
<evidence type="ECO:0000313" key="2">
    <source>
        <dbReference type="Proteomes" id="UP001163324"/>
    </source>
</evidence>
<dbReference type="EMBL" id="CM047940">
    <property type="protein sequence ID" value="KAI9903769.1"/>
    <property type="molecule type" value="Genomic_DNA"/>
</dbReference>
<dbReference type="Proteomes" id="UP001163324">
    <property type="component" value="Chromosome 1"/>
</dbReference>